<evidence type="ECO:0000256" key="1">
    <source>
        <dbReference type="SAM" id="MobiDB-lite"/>
    </source>
</evidence>
<organism evidence="2 3">
    <name type="scientific">Artemisia annua</name>
    <name type="common">Sweet wormwood</name>
    <dbReference type="NCBI Taxonomy" id="35608"/>
    <lineage>
        <taxon>Eukaryota</taxon>
        <taxon>Viridiplantae</taxon>
        <taxon>Streptophyta</taxon>
        <taxon>Embryophyta</taxon>
        <taxon>Tracheophyta</taxon>
        <taxon>Spermatophyta</taxon>
        <taxon>Magnoliopsida</taxon>
        <taxon>eudicotyledons</taxon>
        <taxon>Gunneridae</taxon>
        <taxon>Pentapetalae</taxon>
        <taxon>asterids</taxon>
        <taxon>campanulids</taxon>
        <taxon>Asterales</taxon>
        <taxon>Asteraceae</taxon>
        <taxon>Asteroideae</taxon>
        <taxon>Anthemideae</taxon>
        <taxon>Artemisiinae</taxon>
        <taxon>Artemisia</taxon>
    </lineage>
</organism>
<reference evidence="2 3" key="1">
    <citation type="journal article" date="2018" name="Mol. Plant">
        <title>The genome of Artemisia annua provides insight into the evolution of Asteraceae family and artemisinin biosynthesis.</title>
        <authorList>
            <person name="Shen Q."/>
            <person name="Zhang L."/>
            <person name="Liao Z."/>
            <person name="Wang S."/>
            <person name="Yan T."/>
            <person name="Shi P."/>
            <person name="Liu M."/>
            <person name="Fu X."/>
            <person name="Pan Q."/>
            <person name="Wang Y."/>
            <person name="Lv Z."/>
            <person name="Lu X."/>
            <person name="Zhang F."/>
            <person name="Jiang W."/>
            <person name="Ma Y."/>
            <person name="Chen M."/>
            <person name="Hao X."/>
            <person name="Li L."/>
            <person name="Tang Y."/>
            <person name="Lv G."/>
            <person name="Zhou Y."/>
            <person name="Sun X."/>
            <person name="Brodelius P.E."/>
            <person name="Rose J.K.C."/>
            <person name="Tang K."/>
        </authorList>
    </citation>
    <scope>NUCLEOTIDE SEQUENCE [LARGE SCALE GENOMIC DNA]</scope>
    <source>
        <strain evidence="3">cv. Huhao1</strain>
        <tissue evidence="2">Leaf</tissue>
    </source>
</reference>
<feature type="region of interest" description="Disordered" evidence="1">
    <location>
        <begin position="1"/>
        <end position="33"/>
    </location>
</feature>
<dbReference type="AlphaFoldDB" id="A0A2U1PDR4"/>
<evidence type="ECO:0000313" key="2">
    <source>
        <dbReference type="EMBL" id="PWA83859.1"/>
    </source>
</evidence>
<sequence>MATFYTSSSNPNKKVKLCVTSKQEESPTQTDKIDRHKVIIEDWVERYDKVVPEGFSKVKKKKSLKSVKFTEPLETKPVKSHKNSNKNPRKNNNSPIGNQRNWNGMITQKLGKNFEFQNKACYVCGSFDHLQYTCKHKKPVSDQKQVWNNSRRINHRNFSRDSKYPQQRRSFNPSAVLTKQGLKQLAKPKVTRSVLSQSTDRLSQSTARPKERTTRLKSEVNVIKASARWVWKPKQEELDVSEKKNPSKTLTRYDYVDAYGRFKSILAWDFKKH</sequence>
<feature type="region of interest" description="Disordered" evidence="1">
    <location>
        <begin position="58"/>
        <end position="102"/>
    </location>
</feature>
<feature type="compositionally biased region" description="Basic residues" evidence="1">
    <location>
        <begin position="78"/>
        <end position="89"/>
    </location>
</feature>
<comment type="caution">
    <text evidence="2">The sequence shown here is derived from an EMBL/GenBank/DDBJ whole genome shotgun (WGS) entry which is preliminary data.</text>
</comment>
<feature type="compositionally biased region" description="Polar residues" evidence="1">
    <location>
        <begin position="193"/>
        <end position="207"/>
    </location>
</feature>
<evidence type="ECO:0008006" key="4">
    <source>
        <dbReference type="Google" id="ProtNLM"/>
    </source>
</evidence>
<keyword evidence="3" id="KW-1185">Reference proteome</keyword>
<evidence type="ECO:0000313" key="3">
    <source>
        <dbReference type="Proteomes" id="UP000245207"/>
    </source>
</evidence>
<proteinExistence type="predicted"/>
<feature type="region of interest" description="Disordered" evidence="1">
    <location>
        <begin position="188"/>
        <end position="216"/>
    </location>
</feature>
<dbReference type="EMBL" id="PKPP01001295">
    <property type="protein sequence ID" value="PWA83859.1"/>
    <property type="molecule type" value="Genomic_DNA"/>
</dbReference>
<feature type="compositionally biased region" description="Polar residues" evidence="1">
    <location>
        <begin position="1"/>
        <end position="12"/>
    </location>
</feature>
<accession>A0A2U1PDR4</accession>
<name>A0A2U1PDR4_ARTAN</name>
<gene>
    <name evidence="2" type="ORF">CTI12_AA164980</name>
</gene>
<dbReference type="Proteomes" id="UP000245207">
    <property type="component" value="Unassembled WGS sequence"/>
</dbReference>
<protein>
    <recommendedName>
        <fullName evidence="4">Ubiquitin hydrolase</fullName>
    </recommendedName>
</protein>